<dbReference type="GO" id="GO:0016787">
    <property type="term" value="F:hydrolase activity"/>
    <property type="evidence" value="ECO:0007669"/>
    <property type="project" value="InterPro"/>
</dbReference>
<evidence type="ECO:0000313" key="3">
    <source>
        <dbReference type="EMBL" id="KRR22159.1"/>
    </source>
</evidence>
<proteinExistence type="predicted"/>
<sequence length="1049" mass="112758">MGGVMTPTTPSAASLTTNDGLTQALQGVEGLLAQEFEKKKDGWITEGKIAYQSGVTEAQMLESGNAFTAQGYRTLQARDQVNNWFTEQSVAMDETGKQMDPKQYAAQLKQQRESVLSGITDPHARKVASAAFEDMSPRLAQAQALKNNEYNRVERVKSFSSMLYSTGPTSATASKREPGQPLALSPVPVGPVMQPSARDRDIGIRTMLGEAANEGAEGLAAVAHVMRNRTTDARWPDSIAGVALQPKQFSAWNAGAGGNNLVRNYGPGSPMYERAGEVFDAVMAGKHVDPTGGATHYYSPAGMTALVAQGSQSNTIPKWLDDETARSGGRIKIGGHIFVGKAGDAAVRPAVAPQVTATTIATGTPGDINAIPSQEGVGVTGVAQAAGVNEVQQLIRGYTGLNGKDKAAAVADAMRRGLDAGNDALFRDAGGVAILHQLGAQPNDIDEVLKAQKRFDDKKLTEFSIENVKFEDDIKSRAERGESRDSLLADIDKRHKSGLLNDAQARAIATNAADKIRAESGAKSKLADTDMLNELGGLYQQIATGGDFKTLAEEGKKIANKYGATEKDVQQIVGKMFSDSQQYQNHLRTVATTAAKDKAAQDGIKAEVARAQAQGYGIKGLTGQVKITNDAGQPETVSAEEYGIRQIKDRWGKQYADAVSKGQMTAAQAKPEMERKVFLELQNHGVIDKQTQAQFVGALSGNIISKDGTVKTAAVQAYDTYLTLSTTPGLNPGYLSKVVGDEPTRNLLEHAVLLDQGTLSKEQALLKAHEILNDPNRDPNDKIQKDVVWRQKLDVDLDKVLLERTHPGFLNSLFATGDQNERERILTNNATAKNYVINRAEAYHFQEPRENGEVSLKKALDDLQANSTPVMGNLIITKPGKELDKAMGVAGFGPNAAEDAISSYIRKNGEKIWGKSYTDRENSSVANAVRAVGTFDRQFSPQGIAKAISPGTFDSVDNYKGSRADGPPVSITYNAELGIMTVDLYKDRDMKQTIGSPRHFNVKAIGAEYAKEQTTPGSWATTWNSMFKGTAKAIKDAAADYNNIVGELK</sequence>
<keyword evidence="4" id="KW-1185">Reference proteome</keyword>
<name>A0A0R3MVD8_9BRAD</name>
<evidence type="ECO:0000256" key="1">
    <source>
        <dbReference type="SAM" id="MobiDB-lite"/>
    </source>
</evidence>
<gene>
    <name evidence="3" type="ORF">CQ13_29970</name>
</gene>
<evidence type="ECO:0000259" key="2">
    <source>
        <dbReference type="Pfam" id="PF07486"/>
    </source>
</evidence>
<dbReference type="Proteomes" id="UP000052023">
    <property type="component" value="Unassembled WGS sequence"/>
</dbReference>
<evidence type="ECO:0000313" key="4">
    <source>
        <dbReference type="Proteomes" id="UP000052023"/>
    </source>
</evidence>
<reference evidence="3 4" key="1">
    <citation type="submission" date="2014-03" db="EMBL/GenBank/DDBJ databases">
        <title>Bradyrhizobium valentinum sp. nov., isolated from effective nodules of Lupinus mariae-josephae, a lupine endemic of basic-lime soils in Eastern Spain.</title>
        <authorList>
            <person name="Duran D."/>
            <person name="Rey L."/>
            <person name="Navarro A."/>
            <person name="Busquets A."/>
            <person name="Imperial J."/>
            <person name="Ruiz-Argueso T."/>
        </authorList>
    </citation>
    <scope>NUCLEOTIDE SEQUENCE [LARGE SCALE GENOMIC DNA]</scope>
    <source>
        <strain evidence="3 4">Ro19</strain>
    </source>
</reference>
<organism evidence="3 4">
    <name type="scientific">Bradyrhizobium retamae</name>
    <dbReference type="NCBI Taxonomy" id="1300035"/>
    <lineage>
        <taxon>Bacteria</taxon>
        <taxon>Pseudomonadati</taxon>
        <taxon>Pseudomonadota</taxon>
        <taxon>Alphaproteobacteria</taxon>
        <taxon>Hyphomicrobiales</taxon>
        <taxon>Nitrobacteraceae</taxon>
        <taxon>Bradyrhizobium</taxon>
    </lineage>
</organism>
<dbReference type="EMBL" id="LLYA01000167">
    <property type="protein sequence ID" value="KRR22159.1"/>
    <property type="molecule type" value="Genomic_DNA"/>
</dbReference>
<dbReference type="InterPro" id="IPR011105">
    <property type="entry name" value="Cell_wall_hydrolase_SleB"/>
</dbReference>
<feature type="region of interest" description="Disordered" evidence="1">
    <location>
        <begin position="167"/>
        <end position="194"/>
    </location>
</feature>
<dbReference type="AlphaFoldDB" id="A0A0R3MVD8"/>
<protein>
    <recommendedName>
        <fullName evidence="2">Cell wall hydrolase SleB domain-containing protein</fullName>
    </recommendedName>
</protein>
<dbReference type="Pfam" id="PF07486">
    <property type="entry name" value="Hydrolase_2"/>
    <property type="match status" value="1"/>
</dbReference>
<dbReference type="InterPro" id="IPR042047">
    <property type="entry name" value="SleB_dom1"/>
</dbReference>
<feature type="domain" description="Cell wall hydrolase SleB" evidence="2">
    <location>
        <begin position="213"/>
        <end position="338"/>
    </location>
</feature>
<comment type="caution">
    <text evidence="3">The sequence shown here is derived from an EMBL/GenBank/DDBJ whole genome shotgun (WGS) entry which is preliminary data.</text>
</comment>
<dbReference type="Gene3D" id="1.10.10.2520">
    <property type="entry name" value="Cell wall hydrolase SleB, domain 1"/>
    <property type="match status" value="1"/>
</dbReference>
<accession>A0A0R3MVD8</accession>